<evidence type="ECO:0000259" key="1">
    <source>
        <dbReference type="Pfam" id="PF00881"/>
    </source>
</evidence>
<dbReference type="AlphaFoldDB" id="A0A951UCZ2"/>
<dbReference type="InterPro" id="IPR000415">
    <property type="entry name" value="Nitroreductase-like"/>
</dbReference>
<feature type="domain" description="Nitroreductase" evidence="1">
    <location>
        <begin position="140"/>
        <end position="309"/>
    </location>
</feature>
<feature type="domain" description="Cyanobactin oxidase ThcOx second" evidence="2">
    <location>
        <begin position="3"/>
        <end position="87"/>
    </location>
</feature>
<accession>A0A951UCZ2</accession>
<gene>
    <name evidence="3" type="ORF">KME25_29480</name>
</gene>
<dbReference type="Proteomes" id="UP000753908">
    <property type="component" value="Unassembled WGS sequence"/>
</dbReference>
<reference evidence="3" key="1">
    <citation type="submission" date="2021-05" db="EMBL/GenBank/DDBJ databases">
        <authorList>
            <person name="Pietrasiak N."/>
            <person name="Ward R."/>
            <person name="Stajich J.E."/>
            <person name="Kurbessoian T."/>
        </authorList>
    </citation>
    <scope>NUCLEOTIDE SEQUENCE</scope>
    <source>
        <strain evidence="3">CPER-KK1</strain>
    </source>
</reference>
<dbReference type="PANTHER" id="PTHR43745:SF2">
    <property type="entry name" value="NITROREDUCTASE MJ1384-RELATED"/>
    <property type="match status" value="1"/>
</dbReference>
<evidence type="ECO:0000313" key="3">
    <source>
        <dbReference type="EMBL" id="MBW4548534.1"/>
    </source>
</evidence>
<dbReference type="Pfam" id="PF00881">
    <property type="entry name" value="Nitroreductase"/>
    <property type="match status" value="1"/>
</dbReference>
<sequence>MVIHLLSWQAIAIVGLLANPCICREIATQIQGIELDTIQQFTSLLLSTQMLSEVAEDGAISEQTDIILAQWEFHDLLFHSRSRSGRHANPVGGTYRFLGQIAPLPALKPRTWNKSITLYKPDLENLKTSDISFTQVLESRKSIGEHGEMPITAQQLGEFLYRCARIRNLLQTEKGELLSRPYPSGGAMYELELYPVVNRCQDILPGLYYYQLQAHELCCISSETEAVEALLKGASMAMGKQEIPQVLIVITARFQRLAWKYESIAYALMLKHVGALYQTMYLVATAMNLAPCGIGTGDSDLFAKAAGCNYYAETSVGEFALGSGT</sequence>
<proteinExistence type="predicted"/>
<dbReference type="PANTHER" id="PTHR43745">
    <property type="entry name" value="NITROREDUCTASE MJ1384-RELATED"/>
    <property type="match status" value="1"/>
</dbReference>
<dbReference type="Pfam" id="PF22767">
    <property type="entry name" value="ThcOx"/>
    <property type="match status" value="1"/>
</dbReference>
<dbReference type="InterPro" id="IPR054488">
    <property type="entry name" value="ThcOx_dom2"/>
</dbReference>
<dbReference type="NCBIfam" id="TIGR03605">
    <property type="entry name" value="antibiot_sagB"/>
    <property type="match status" value="1"/>
</dbReference>
<dbReference type="InterPro" id="IPR052544">
    <property type="entry name" value="Bacteriocin_Proc_Enz"/>
</dbReference>
<organism evidence="3 4">
    <name type="scientific">Symplocastrum torsivum CPER-KK1</name>
    <dbReference type="NCBI Taxonomy" id="450513"/>
    <lineage>
        <taxon>Bacteria</taxon>
        <taxon>Bacillati</taxon>
        <taxon>Cyanobacteriota</taxon>
        <taxon>Cyanophyceae</taxon>
        <taxon>Oscillatoriophycideae</taxon>
        <taxon>Oscillatoriales</taxon>
        <taxon>Microcoleaceae</taxon>
        <taxon>Symplocastrum</taxon>
    </lineage>
</organism>
<dbReference type="SUPFAM" id="SSF55469">
    <property type="entry name" value="FMN-dependent nitroreductase-like"/>
    <property type="match status" value="1"/>
</dbReference>
<dbReference type="Gene3D" id="3.40.109.10">
    <property type="entry name" value="NADH Oxidase"/>
    <property type="match status" value="1"/>
</dbReference>
<dbReference type="InterPro" id="IPR020051">
    <property type="entry name" value="SagB-type_dehydrogenase"/>
</dbReference>
<dbReference type="EMBL" id="JAHHIF010000064">
    <property type="protein sequence ID" value="MBW4548534.1"/>
    <property type="molecule type" value="Genomic_DNA"/>
</dbReference>
<dbReference type="InterPro" id="IPR029479">
    <property type="entry name" value="Nitroreductase"/>
</dbReference>
<comment type="caution">
    <text evidence="3">The sequence shown here is derived from an EMBL/GenBank/DDBJ whole genome shotgun (WGS) entry which is preliminary data.</text>
</comment>
<protein>
    <submittedName>
        <fullName evidence="3">SagB family peptide dehydrogenase</fullName>
    </submittedName>
</protein>
<reference evidence="3" key="2">
    <citation type="journal article" date="2022" name="Microbiol. Resour. Announc.">
        <title>Metagenome Sequencing to Explore Phylogenomics of Terrestrial Cyanobacteria.</title>
        <authorList>
            <person name="Ward R.D."/>
            <person name="Stajich J.E."/>
            <person name="Johansen J.R."/>
            <person name="Huntemann M."/>
            <person name="Clum A."/>
            <person name="Foster B."/>
            <person name="Foster B."/>
            <person name="Roux S."/>
            <person name="Palaniappan K."/>
            <person name="Varghese N."/>
            <person name="Mukherjee S."/>
            <person name="Reddy T.B.K."/>
            <person name="Daum C."/>
            <person name="Copeland A."/>
            <person name="Chen I.A."/>
            <person name="Ivanova N.N."/>
            <person name="Kyrpides N.C."/>
            <person name="Shapiro N."/>
            <person name="Eloe-Fadrosh E.A."/>
            <person name="Pietrasiak N."/>
        </authorList>
    </citation>
    <scope>NUCLEOTIDE SEQUENCE</scope>
    <source>
        <strain evidence="3">CPER-KK1</strain>
    </source>
</reference>
<name>A0A951UCZ2_9CYAN</name>
<dbReference type="GO" id="GO:0016491">
    <property type="term" value="F:oxidoreductase activity"/>
    <property type="evidence" value="ECO:0007669"/>
    <property type="project" value="InterPro"/>
</dbReference>
<evidence type="ECO:0000313" key="4">
    <source>
        <dbReference type="Proteomes" id="UP000753908"/>
    </source>
</evidence>
<evidence type="ECO:0000259" key="2">
    <source>
        <dbReference type="Pfam" id="PF22767"/>
    </source>
</evidence>
<dbReference type="CDD" id="cd02142">
    <property type="entry name" value="McbC_SagB-like_oxidoreductase"/>
    <property type="match status" value="1"/>
</dbReference>